<evidence type="ECO:0000256" key="1">
    <source>
        <dbReference type="ARBA" id="ARBA00001917"/>
    </source>
</evidence>
<evidence type="ECO:0000256" key="6">
    <source>
        <dbReference type="ARBA" id="ARBA00022723"/>
    </source>
</evidence>
<keyword evidence="9" id="KW-0411">Iron-sulfur</keyword>
<dbReference type="Gene3D" id="3.40.50.720">
    <property type="entry name" value="NAD(P)-binding Rossmann-like Domain"/>
    <property type="match status" value="1"/>
</dbReference>
<protein>
    <submittedName>
        <fullName evidence="12">NADPH-dependent 2,4-dienoyl-CoA reductase</fullName>
    </submittedName>
</protein>
<dbReference type="GO" id="GO:0051536">
    <property type="term" value="F:iron-sulfur cluster binding"/>
    <property type="evidence" value="ECO:0007669"/>
    <property type="project" value="UniProtKB-KW"/>
</dbReference>
<dbReference type="CDD" id="cd02930">
    <property type="entry name" value="DCR_FMN"/>
    <property type="match status" value="1"/>
</dbReference>
<dbReference type="Gene3D" id="3.20.20.70">
    <property type="entry name" value="Aldolase class I"/>
    <property type="match status" value="1"/>
</dbReference>
<proteinExistence type="inferred from homology"/>
<keyword evidence="8" id="KW-0408">Iron</keyword>
<dbReference type="Pfam" id="PF00724">
    <property type="entry name" value="Oxidored_FMN"/>
    <property type="match status" value="1"/>
</dbReference>
<dbReference type="InterPro" id="IPR013785">
    <property type="entry name" value="Aldolase_TIM"/>
</dbReference>
<evidence type="ECO:0000313" key="13">
    <source>
        <dbReference type="Proteomes" id="UP000321746"/>
    </source>
</evidence>
<dbReference type="InterPro" id="IPR051793">
    <property type="entry name" value="NADH:flavin_oxidoreductase"/>
</dbReference>
<name>A0A511XGB9_9PROT</name>
<dbReference type="EMBL" id="BJYG01000001">
    <property type="protein sequence ID" value="GEN61941.1"/>
    <property type="molecule type" value="Genomic_DNA"/>
</dbReference>
<dbReference type="Pfam" id="PF07992">
    <property type="entry name" value="Pyr_redox_2"/>
    <property type="match status" value="1"/>
</dbReference>
<evidence type="ECO:0000256" key="2">
    <source>
        <dbReference type="ARBA" id="ARBA00001966"/>
    </source>
</evidence>
<keyword evidence="7" id="KW-0560">Oxidoreductase</keyword>
<keyword evidence="4" id="KW-0285">Flavoprotein</keyword>
<organism evidence="12 13">
    <name type="scientific">Acetobacter oeni</name>
    <dbReference type="NCBI Taxonomy" id="304077"/>
    <lineage>
        <taxon>Bacteria</taxon>
        <taxon>Pseudomonadati</taxon>
        <taxon>Pseudomonadota</taxon>
        <taxon>Alphaproteobacteria</taxon>
        <taxon>Acetobacterales</taxon>
        <taxon>Acetobacteraceae</taxon>
        <taxon>Acetobacter</taxon>
    </lineage>
</organism>
<comment type="cofactor">
    <cofactor evidence="2">
        <name>[4Fe-4S] cluster</name>
        <dbReference type="ChEBI" id="CHEBI:49883"/>
    </cofactor>
</comment>
<dbReference type="InterPro" id="IPR036188">
    <property type="entry name" value="FAD/NAD-bd_sf"/>
</dbReference>
<dbReference type="OrthoDB" id="9804454at2"/>
<comment type="similarity">
    <text evidence="3">In the N-terminal section; belongs to the NADH:flavin oxidoreductase/NADH oxidase family.</text>
</comment>
<dbReference type="GO" id="GO:0033543">
    <property type="term" value="P:fatty acid beta-oxidation, unsaturated, even number, reductase/isomerase pathway"/>
    <property type="evidence" value="ECO:0007669"/>
    <property type="project" value="TreeGrafter"/>
</dbReference>
<comment type="cofactor">
    <cofactor evidence="1">
        <name>FMN</name>
        <dbReference type="ChEBI" id="CHEBI:58210"/>
    </cofactor>
</comment>
<evidence type="ECO:0000259" key="10">
    <source>
        <dbReference type="Pfam" id="PF00724"/>
    </source>
</evidence>
<feature type="domain" description="FAD/NAD(P)-binding" evidence="11">
    <location>
        <begin position="377"/>
        <end position="641"/>
    </location>
</feature>
<dbReference type="PANTHER" id="PTHR42917">
    <property type="entry name" value="2,4-DIENOYL-COA REDUCTASE"/>
    <property type="match status" value="1"/>
</dbReference>
<dbReference type="AlphaFoldDB" id="A0A511XGB9"/>
<keyword evidence="6" id="KW-0479">Metal-binding</keyword>
<keyword evidence="13" id="KW-1185">Reference proteome</keyword>
<dbReference type="SUPFAM" id="SSF51971">
    <property type="entry name" value="Nucleotide-binding domain"/>
    <property type="match status" value="1"/>
</dbReference>
<sequence length="673" mass="72303">MSRYPALFSPLDLGFTTLNNRVIMGSMHTGLEDEPDGFNRLAAFYAERAAGGVGLIVTGGIAPGAAGRTGPGSAVLMTEAQAEKHRPVTDAVHRNGGKIVMQILHAGRYSAQSLLVSPGSGQAPISSFAPHMLTAGEVEQTIGDFVRCAALARFAGYDGVEIMGSEGYLINEFIASQTNDRDDKWGGPYENRIRFAVEIVRRVREGAGPDFILIYRLSMLDLVSGGSTFEEVIQLGKKMESAGATLLNTGIGWHEARIPTIATCVPRAAFAWVTKRLRAHVSLPVVATNRINTPEVAETLLSEGYCDLISMARPFLADPQFMRKARDNRADEINICIACNQACLDQVFVGKTASCLVNPLACHETELMIVPAAHRKRIAVVGAGPAGLSCATTAARRGHDVTLYEAATEIGGQFNIAKKIPGKEEFHNTLAYFRRQIELTGVKLLSGIRVGAEILSVGSFDEIVLATGVTPRIPNIEGIGLAKVLTYAEVVRDERIVGQRVAVIGAGGIGFDVSEYLSRSSESETLNPARFNARWGIDTEYRLPGGLGSECVEPSAREITMLQRKPGKTGEGLGRTTGWIHRAELKARRVMTMSGVTYRRIDEAGLHVAIAGQDRMIPADTVVLCAGQESLRELYQPLSDAGCIVHLIGGADVAVELDARRAIDQGVRLAALL</sequence>
<dbReference type="GO" id="GO:0008670">
    <property type="term" value="F:2,4-dienoyl-CoA reductase (NADPH) activity"/>
    <property type="evidence" value="ECO:0007669"/>
    <property type="project" value="TreeGrafter"/>
</dbReference>
<dbReference type="InterPro" id="IPR023753">
    <property type="entry name" value="FAD/NAD-binding_dom"/>
</dbReference>
<evidence type="ECO:0000256" key="5">
    <source>
        <dbReference type="ARBA" id="ARBA00022643"/>
    </source>
</evidence>
<reference evidence="12 13" key="1">
    <citation type="submission" date="2019-07" db="EMBL/GenBank/DDBJ databases">
        <title>Whole genome shotgun sequence of Acetobacter oeni NBRC 105207.</title>
        <authorList>
            <person name="Hosoyama A."/>
            <person name="Uohara A."/>
            <person name="Ohji S."/>
            <person name="Ichikawa N."/>
        </authorList>
    </citation>
    <scope>NUCLEOTIDE SEQUENCE [LARGE SCALE GENOMIC DNA]</scope>
    <source>
        <strain evidence="12 13">NBRC 105207</strain>
    </source>
</reference>
<dbReference type="GO" id="GO:0010181">
    <property type="term" value="F:FMN binding"/>
    <property type="evidence" value="ECO:0007669"/>
    <property type="project" value="InterPro"/>
</dbReference>
<dbReference type="PANTHER" id="PTHR42917:SF2">
    <property type="entry name" value="2,4-DIENOYL-COA REDUCTASE [(2E)-ENOYL-COA-PRODUCING]"/>
    <property type="match status" value="1"/>
</dbReference>
<dbReference type="RefSeq" id="WP_146884962.1">
    <property type="nucleotide sequence ID" value="NZ_BJYG01000001.1"/>
</dbReference>
<dbReference type="SUPFAM" id="SSF51395">
    <property type="entry name" value="FMN-linked oxidoreductases"/>
    <property type="match status" value="1"/>
</dbReference>
<accession>A0A511XGB9</accession>
<evidence type="ECO:0000259" key="11">
    <source>
        <dbReference type="Pfam" id="PF07992"/>
    </source>
</evidence>
<evidence type="ECO:0000256" key="9">
    <source>
        <dbReference type="ARBA" id="ARBA00023014"/>
    </source>
</evidence>
<evidence type="ECO:0000256" key="4">
    <source>
        <dbReference type="ARBA" id="ARBA00022630"/>
    </source>
</evidence>
<dbReference type="GO" id="GO:0046872">
    <property type="term" value="F:metal ion binding"/>
    <property type="evidence" value="ECO:0007669"/>
    <property type="project" value="UniProtKB-KW"/>
</dbReference>
<dbReference type="Gene3D" id="3.50.50.60">
    <property type="entry name" value="FAD/NAD(P)-binding domain"/>
    <property type="match status" value="1"/>
</dbReference>
<dbReference type="PRINTS" id="PR00469">
    <property type="entry name" value="PNDRDTASEII"/>
</dbReference>
<feature type="domain" description="NADH:flavin oxidoreductase/NADH oxidase N-terminal" evidence="10">
    <location>
        <begin position="7"/>
        <end position="332"/>
    </location>
</feature>
<evidence type="ECO:0000256" key="3">
    <source>
        <dbReference type="ARBA" id="ARBA00011048"/>
    </source>
</evidence>
<gene>
    <name evidence="12" type="primary">fadH</name>
    <name evidence="12" type="ORF">AOE01nite_01650</name>
</gene>
<keyword evidence="5" id="KW-0288">FMN</keyword>
<evidence type="ECO:0000256" key="8">
    <source>
        <dbReference type="ARBA" id="ARBA00023004"/>
    </source>
</evidence>
<evidence type="ECO:0000313" key="12">
    <source>
        <dbReference type="EMBL" id="GEN61941.1"/>
    </source>
</evidence>
<evidence type="ECO:0000256" key="7">
    <source>
        <dbReference type="ARBA" id="ARBA00023002"/>
    </source>
</evidence>
<dbReference type="PRINTS" id="PR00368">
    <property type="entry name" value="FADPNR"/>
</dbReference>
<dbReference type="SUPFAM" id="SSF51905">
    <property type="entry name" value="FAD/NAD(P)-binding domain"/>
    <property type="match status" value="1"/>
</dbReference>
<dbReference type="FunFam" id="3.20.20.70:FF:000082">
    <property type="entry name" value="NADPH-dependent 2,4-dienoyl-CoA reductase"/>
    <property type="match status" value="1"/>
</dbReference>
<comment type="caution">
    <text evidence="12">The sequence shown here is derived from an EMBL/GenBank/DDBJ whole genome shotgun (WGS) entry which is preliminary data.</text>
</comment>
<dbReference type="Proteomes" id="UP000321746">
    <property type="component" value="Unassembled WGS sequence"/>
</dbReference>
<dbReference type="InterPro" id="IPR001155">
    <property type="entry name" value="OxRdtase_FMN_N"/>
</dbReference>